<keyword evidence="3" id="KW-0479">Metal-binding</keyword>
<dbReference type="PATRIC" id="fig|452652.3.peg.343"/>
<dbReference type="eggNOG" id="COG0247">
    <property type="taxonomic scope" value="Bacteria"/>
</dbReference>
<dbReference type="InterPro" id="IPR016171">
    <property type="entry name" value="Vanillyl_alc_oxidase_C-sub2"/>
</dbReference>
<dbReference type="Pfam" id="PF01565">
    <property type="entry name" value="FAD_binding_4"/>
    <property type="match status" value="1"/>
</dbReference>
<evidence type="ECO:0000256" key="6">
    <source>
        <dbReference type="ARBA" id="ARBA00023004"/>
    </source>
</evidence>
<dbReference type="RefSeq" id="WP_014133517.1">
    <property type="nucleotide sequence ID" value="NC_016109.1"/>
</dbReference>
<dbReference type="SUPFAM" id="SSF46548">
    <property type="entry name" value="alpha-helical ferredoxin"/>
    <property type="match status" value="1"/>
</dbReference>
<dbReference type="Pfam" id="PF13183">
    <property type="entry name" value="Fer4_8"/>
    <property type="match status" value="1"/>
</dbReference>
<dbReference type="GO" id="GO:0071949">
    <property type="term" value="F:FAD binding"/>
    <property type="evidence" value="ECO:0007669"/>
    <property type="project" value="InterPro"/>
</dbReference>
<dbReference type="Gene3D" id="3.30.70.2740">
    <property type="match status" value="1"/>
</dbReference>
<dbReference type="EMBL" id="AP010968">
    <property type="protein sequence ID" value="BAJ26197.1"/>
    <property type="molecule type" value="Genomic_DNA"/>
</dbReference>
<evidence type="ECO:0000256" key="4">
    <source>
        <dbReference type="ARBA" id="ARBA00022827"/>
    </source>
</evidence>
<organism evidence="10 11">
    <name type="scientific">Kitasatospora setae (strain ATCC 33774 / DSM 43861 / JCM 3304 / KCC A-0304 / NBRC 14216 / KM-6054)</name>
    <name type="common">Streptomyces setae</name>
    <dbReference type="NCBI Taxonomy" id="452652"/>
    <lineage>
        <taxon>Bacteria</taxon>
        <taxon>Bacillati</taxon>
        <taxon>Actinomycetota</taxon>
        <taxon>Actinomycetes</taxon>
        <taxon>Kitasatosporales</taxon>
        <taxon>Streptomycetaceae</taxon>
        <taxon>Kitasatospora</taxon>
    </lineage>
</organism>
<dbReference type="Gene3D" id="3.30.465.10">
    <property type="match status" value="1"/>
</dbReference>
<dbReference type="Gene3D" id="1.10.45.10">
    <property type="entry name" value="Vanillyl-alcohol Oxidase, Chain A, domain 4"/>
    <property type="match status" value="1"/>
</dbReference>
<dbReference type="GO" id="GO:1903457">
    <property type="term" value="P:lactate catabolic process"/>
    <property type="evidence" value="ECO:0007669"/>
    <property type="project" value="TreeGrafter"/>
</dbReference>
<keyword evidence="5" id="KW-0560">Oxidoreductase</keyword>
<dbReference type="SUPFAM" id="SSF55103">
    <property type="entry name" value="FAD-linked oxidases, C-terminal domain"/>
    <property type="match status" value="1"/>
</dbReference>
<dbReference type="InterPro" id="IPR016164">
    <property type="entry name" value="FAD-linked_Oxase-like_C"/>
</dbReference>
<dbReference type="HOGENOM" id="CLU_010756_0_0_11"/>
<evidence type="ECO:0000256" key="3">
    <source>
        <dbReference type="ARBA" id="ARBA00022723"/>
    </source>
</evidence>
<dbReference type="GO" id="GO:0046872">
    <property type="term" value="F:metal ion binding"/>
    <property type="evidence" value="ECO:0007669"/>
    <property type="project" value="UniProtKB-KW"/>
</dbReference>
<accession>E4N4R6</accession>
<keyword evidence="11" id="KW-1185">Reference proteome</keyword>
<dbReference type="KEGG" id="ksk:KSE_03500"/>
<evidence type="ECO:0000256" key="1">
    <source>
        <dbReference type="ARBA" id="ARBA00001974"/>
    </source>
</evidence>
<reference evidence="10 11" key="1">
    <citation type="journal article" date="2010" name="DNA Res.">
        <title>Genome sequence of Kitasatospora setae NBRC 14216T: an evolutionary snapshot of the family Streptomycetaceae.</title>
        <authorList>
            <person name="Ichikawa N."/>
            <person name="Oguchi A."/>
            <person name="Ikeda H."/>
            <person name="Ishikawa J."/>
            <person name="Kitani S."/>
            <person name="Watanabe Y."/>
            <person name="Nakamura S."/>
            <person name="Katano Y."/>
            <person name="Kishi E."/>
            <person name="Sasagawa M."/>
            <person name="Ankai A."/>
            <person name="Fukui S."/>
            <person name="Hashimoto Y."/>
            <person name="Kamata S."/>
            <person name="Otoguro M."/>
            <person name="Tanikawa S."/>
            <person name="Nihira T."/>
            <person name="Horinouchi S."/>
            <person name="Ohnishi Y."/>
            <person name="Hayakawa M."/>
            <person name="Kuzuyama T."/>
            <person name="Arisawa A."/>
            <person name="Nomoto F."/>
            <person name="Miura H."/>
            <person name="Takahashi Y."/>
            <person name="Fujita N."/>
        </authorList>
    </citation>
    <scope>NUCLEOTIDE SEQUENCE [LARGE SCALE GENOMIC DNA]</scope>
    <source>
        <strain evidence="11">ATCC 33774 / DSM 43861 / JCM 3304 / KCC A-0304 / NBRC 14216 / KM-6054</strain>
    </source>
</reference>
<dbReference type="Pfam" id="PF02754">
    <property type="entry name" value="CCG"/>
    <property type="match status" value="1"/>
</dbReference>
<dbReference type="GO" id="GO:0008720">
    <property type="term" value="F:D-lactate dehydrogenase (NAD+) activity"/>
    <property type="evidence" value="ECO:0007669"/>
    <property type="project" value="TreeGrafter"/>
</dbReference>
<sequence>MASDLARALAAAVRGEVRFDTAERAVYGQDASNYRQVPRGVVKPADRGDVREALRVCREFGVPVVARGSGTSIGGQAIGPGAVVLDFRRHFGRVLEVDPERRTARVEPGAVLDELQRAARPFGLRFGPDPSTHSRCTVGGMIGNDACGSHSLAWGRTSDNVHGLDLLLADGTELSVTGPLPPAERAALAAAPGRVGRLHRELQALAADNLALLRRAMPVLPRRGSGYPLDALLPERGYDLVRAVTGTEGTCALVLGATVRLVPEPAVRALVVAGYPDETAAADAVPALLPLAPLTCEGMAADLVAALLASGPRPPVLDRLPDGACWLFLEVGGPTAAEAADRARELAAAVRRERSAAVALVTDPGEQRALWAIREAGAGIVTRLPPGPDGRPGGAAWPGWEDSAVPVNQLGSYLRQLRMLLKRHGLRGVPFGHFGEGCVHLRLDFPLRERPSAFREFMLEAADLVVAHGGSLSGEHGDGQARGELLPRMFPPEVIDLFARFKRIWDPDGLLNPGLLVDPRPLDADLRFPGRELPLALAYPEDGGSLLSAVHRCVGVGTCVDTSSGVMCPSYMVTGEERHSTRGRARLLGEMLRGELVADGWRSPEVREALDLCLGCKGCASDCPVHVDMATYRSEFLYHHYRFRPRPAAHLSFGWLPLWLRLAHLAPRAANAALRGRFSAPVLKRLGGIDPRRALPALPERRFTAWFRAHRAANQVPAGTGAGPGTGPDAPAVLLWPDSMSELLDPAPARAAVLVLERLGFRVLLPSGPVCCGLTLIASGQLGLARRVAARSARTLGELPPGLPVVGLEPSCTATLRSDWPRLLPDGAGELPSRVRTLAEFLDEQDVELPELTGRAMTQVHCHQHAVLGTGADRRITGRLGLDNRELDAGCCGLAGAFGFERGHWEVSVAAAERALLPAVRAADPGTLLLADGLSCRTQLTQLEPSARPSHLAEVLLRAFEQAEEPPGHSPG</sequence>
<dbReference type="InterPro" id="IPR016166">
    <property type="entry name" value="FAD-bd_PCMH"/>
</dbReference>
<proteinExistence type="predicted"/>
<dbReference type="PROSITE" id="PS00198">
    <property type="entry name" value="4FE4S_FER_1"/>
    <property type="match status" value="1"/>
</dbReference>
<dbReference type="InterPro" id="IPR004017">
    <property type="entry name" value="Cys_rich_dom"/>
</dbReference>
<feature type="domain" description="4Fe-4S ferredoxin-type" evidence="8">
    <location>
        <begin position="602"/>
        <end position="635"/>
    </location>
</feature>
<dbReference type="PROSITE" id="PS51387">
    <property type="entry name" value="FAD_PCMH"/>
    <property type="match status" value="1"/>
</dbReference>
<dbReference type="InterPro" id="IPR017900">
    <property type="entry name" value="4Fe4S_Fe_S_CS"/>
</dbReference>
<dbReference type="STRING" id="452652.KSE_03500"/>
<dbReference type="GO" id="GO:0004458">
    <property type="term" value="F:D-lactate dehydrogenase (cytochrome) activity"/>
    <property type="evidence" value="ECO:0007669"/>
    <property type="project" value="TreeGrafter"/>
</dbReference>
<dbReference type="Pfam" id="PF02913">
    <property type="entry name" value="FAD-oxidase_C"/>
    <property type="match status" value="1"/>
</dbReference>
<evidence type="ECO:0000256" key="7">
    <source>
        <dbReference type="ARBA" id="ARBA00023014"/>
    </source>
</evidence>
<gene>
    <name evidence="10" type="ordered locus">KSE_03500</name>
</gene>
<evidence type="ECO:0000256" key="2">
    <source>
        <dbReference type="ARBA" id="ARBA00022630"/>
    </source>
</evidence>
<dbReference type="InterPro" id="IPR016167">
    <property type="entry name" value="FAD-bd_PCMH_sub1"/>
</dbReference>
<evidence type="ECO:0000256" key="5">
    <source>
        <dbReference type="ARBA" id="ARBA00023002"/>
    </source>
</evidence>
<keyword evidence="7" id="KW-0411">Iron-sulfur</keyword>
<keyword evidence="6" id="KW-0408">Iron</keyword>
<dbReference type="PANTHER" id="PTHR11748:SF119">
    <property type="entry name" value="D-2-HYDROXYGLUTARATE DEHYDROGENASE"/>
    <property type="match status" value="1"/>
</dbReference>
<keyword evidence="4" id="KW-0274">FAD</keyword>
<evidence type="ECO:0000313" key="11">
    <source>
        <dbReference type="Proteomes" id="UP000007076"/>
    </source>
</evidence>
<dbReference type="PROSITE" id="PS51379">
    <property type="entry name" value="4FE4S_FER_2"/>
    <property type="match status" value="1"/>
</dbReference>
<evidence type="ECO:0000259" key="9">
    <source>
        <dbReference type="PROSITE" id="PS51387"/>
    </source>
</evidence>
<dbReference type="eggNOG" id="COG0277">
    <property type="taxonomic scope" value="Bacteria"/>
</dbReference>
<protein>
    <submittedName>
        <fullName evidence="10">Putative oxidoreductase</fullName>
    </submittedName>
</protein>
<dbReference type="InterPro" id="IPR016169">
    <property type="entry name" value="FAD-bd_PCMH_sub2"/>
</dbReference>
<dbReference type="SUPFAM" id="SSF56176">
    <property type="entry name" value="FAD-binding/transporter-associated domain-like"/>
    <property type="match status" value="1"/>
</dbReference>
<dbReference type="Gene3D" id="3.30.43.10">
    <property type="entry name" value="Uridine Diphospho-n-acetylenolpyruvylglucosamine Reductase, domain 2"/>
    <property type="match status" value="1"/>
</dbReference>
<dbReference type="AlphaFoldDB" id="E4N4R6"/>
<dbReference type="Proteomes" id="UP000007076">
    <property type="component" value="Chromosome"/>
</dbReference>
<evidence type="ECO:0000259" key="8">
    <source>
        <dbReference type="PROSITE" id="PS51379"/>
    </source>
</evidence>
<dbReference type="GO" id="GO:0051536">
    <property type="term" value="F:iron-sulfur cluster binding"/>
    <property type="evidence" value="ECO:0007669"/>
    <property type="project" value="UniProtKB-KW"/>
</dbReference>
<dbReference type="InterPro" id="IPR006094">
    <property type="entry name" value="Oxid_FAD_bind_N"/>
</dbReference>
<comment type="cofactor">
    <cofactor evidence="1">
        <name>FAD</name>
        <dbReference type="ChEBI" id="CHEBI:57692"/>
    </cofactor>
</comment>
<keyword evidence="2" id="KW-0285">Flavoprotein</keyword>
<evidence type="ECO:0000313" key="10">
    <source>
        <dbReference type="EMBL" id="BAJ26197.1"/>
    </source>
</evidence>
<dbReference type="PANTHER" id="PTHR11748">
    <property type="entry name" value="D-LACTATE DEHYDROGENASE"/>
    <property type="match status" value="1"/>
</dbReference>
<dbReference type="InterPro" id="IPR036318">
    <property type="entry name" value="FAD-bd_PCMH-like_sf"/>
</dbReference>
<feature type="domain" description="FAD-binding PCMH-type" evidence="9">
    <location>
        <begin position="34"/>
        <end position="264"/>
    </location>
</feature>
<dbReference type="InterPro" id="IPR004113">
    <property type="entry name" value="FAD-bd_oxidored_4_C"/>
</dbReference>
<dbReference type="InterPro" id="IPR017896">
    <property type="entry name" value="4Fe4S_Fe-S-bd"/>
</dbReference>
<name>E4N4R6_KITSK</name>